<dbReference type="EMBL" id="KL367477">
    <property type="protein sequence ID" value="KFD72577.1"/>
    <property type="molecule type" value="Genomic_DNA"/>
</dbReference>
<evidence type="ECO:0000313" key="3">
    <source>
        <dbReference type="Proteomes" id="UP000030764"/>
    </source>
</evidence>
<dbReference type="AlphaFoldDB" id="A0A085MCW9"/>
<accession>A0A085MCW9</accession>
<proteinExistence type="predicted"/>
<gene>
    <name evidence="1" type="ORF">M513_03983</name>
    <name evidence="2" type="ORF">M514_03983</name>
</gene>
<dbReference type="Proteomes" id="UP000030758">
    <property type="component" value="Unassembled WGS sequence"/>
</dbReference>
<organism evidence="1 3">
    <name type="scientific">Trichuris suis</name>
    <name type="common">pig whipworm</name>
    <dbReference type="NCBI Taxonomy" id="68888"/>
    <lineage>
        <taxon>Eukaryota</taxon>
        <taxon>Metazoa</taxon>
        <taxon>Ecdysozoa</taxon>
        <taxon>Nematoda</taxon>
        <taxon>Enoplea</taxon>
        <taxon>Dorylaimia</taxon>
        <taxon>Trichinellida</taxon>
        <taxon>Trichuridae</taxon>
        <taxon>Trichuris</taxon>
    </lineage>
</organism>
<dbReference type="Proteomes" id="UP000030764">
    <property type="component" value="Unassembled WGS sequence"/>
</dbReference>
<evidence type="ECO:0000313" key="1">
    <source>
        <dbReference type="EMBL" id="KFD55065.1"/>
    </source>
</evidence>
<name>A0A085MCW9_9BILA</name>
<dbReference type="EMBL" id="KL363202">
    <property type="protein sequence ID" value="KFD55065.1"/>
    <property type="molecule type" value="Genomic_DNA"/>
</dbReference>
<evidence type="ECO:0000313" key="2">
    <source>
        <dbReference type="EMBL" id="KFD72577.1"/>
    </source>
</evidence>
<reference evidence="1 3" key="1">
    <citation type="journal article" date="2014" name="Nat. Genet.">
        <title>Genome and transcriptome of the porcine whipworm Trichuris suis.</title>
        <authorList>
            <person name="Jex A.R."/>
            <person name="Nejsum P."/>
            <person name="Schwarz E.M."/>
            <person name="Hu L."/>
            <person name="Young N.D."/>
            <person name="Hall R.S."/>
            <person name="Korhonen P.K."/>
            <person name="Liao S."/>
            <person name="Thamsborg S."/>
            <person name="Xia J."/>
            <person name="Xu P."/>
            <person name="Wang S."/>
            <person name="Scheerlinck J.P."/>
            <person name="Hofmann A."/>
            <person name="Sternberg P.W."/>
            <person name="Wang J."/>
            <person name="Gasser R.B."/>
        </authorList>
    </citation>
    <scope>NUCLEOTIDE SEQUENCE [LARGE SCALE GENOMIC DNA]</scope>
    <source>
        <strain evidence="2">DCEP-RM93F</strain>
        <strain evidence="1">DCEP-RM93M</strain>
    </source>
</reference>
<keyword evidence="3" id="KW-1185">Reference proteome</keyword>
<sequence length="63" mass="6860">MKLVNFMNGHVKLKFDFGSLSLSATGELCFAHIYKLDAVVVAKQYTTPICAMAKTSYALSTSP</sequence>
<protein>
    <submittedName>
        <fullName evidence="1">Uncharacterized protein</fullName>
    </submittedName>
</protein>